<organism evidence="2 3">
    <name type="scientific">Flavobacterium psychrophilum</name>
    <dbReference type="NCBI Taxonomy" id="96345"/>
    <lineage>
        <taxon>Bacteria</taxon>
        <taxon>Pseudomonadati</taxon>
        <taxon>Bacteroidota</taxon>
        <taxon>Flavobacteriia</taxon>
        <taxon>Flavobacteriales</taxon>
        <taxon>Flavobacteriaceae</taxon>
        <taxon>Flavobacterium</taxon>
    </lineage>
</organism>
<dbReference type="Gene3D" id="2.60.40.10">
    <property type="entry name" value="Immunoglobulins"/>
    <property type="match status" value="1"/>
</dbReference>
<reference evidence="2 3" key="1">
    <citation type="submission" date="2020-07" db="EMBL/GenBank/DDBJ databases">
        <title>Genomic characterization of Flavobacterium psychrophilum strains.</title>
        <authorList>
            <person name="Castillo D."/>
            <person name="Jorgensen J."/>
            <person name="Middelboe M."/>
        </authorList>
    </citation>
    <scope>NUCLEOTIDE SEQUENCE [LARGE SCALE GENOMIC DNA]</scope>
    <source>
        <strain evidence="2 3">FPS-R7</strain>
    </source>
</reference>
<gene>
    <name evidence="2" type="ORF">H0H26_03370</name>
</gene>
<dbReference type="OMA" id="KPQYTIG"/>
<evidence type="ECO:0000259" key="1">
    <source>
        <dbReference type="Pfam" id="PF17116"/>
    </source>
</evidence>
<dbReference type="InterPro" id="IPR013783">
    <property type="entry name" value="Ig-like_fold"/>
</dbReference>
<dbReference type="KEGG" id="fpw:IA04_01995"/>
<dbReference type="KEGG" id="fpq:IB65_01970"/>
<accession>A0A7U2RXG4</accession>
<name>A0A7U2RXG4_FLAPS</name>
<dbReference type="EMBL" id="CP059075">
    <property type="protein sequence ID" value="QRE04655.1"/>
    <property type="molecule type" value="Genomic_DNA"/>
</dbReference>
<dbReference type="AlphaFoldDB" id="A0A7U2RXG4"/>
<sequence length="417" mass="48533">MAKRVFLLFISILLMNSVIGQTISETIPPFNIKTVTFTQNTNNVIPVFKLGEPFQLSFDDLFGTEEDYYYTIAQYNYNWTPTLLSKNEYLNGNDNQRIQDYENSFNTLQIYSHYRLNFPNNYTQITKSGNYLVSIFSSNKEIIFTKKIIIYEELVDVPMQVKRARNVTDNKYKHNLEFSIKSNSILFQNPVQNVKIILLQNGKWDNAIVNIKPQYTIGNDLIFKYDKETQFFAGNEYLYFDNKEIRVATNTIAKVNSNTGLYNSHLYTDSARKYKSYSYYPDINGNFKIRNLTAQNNDIEADYSWIYFTLFAINAPASTNIYITGMFNNNTISPENKMDYNTNKGVFEKAILIKQGFTNYNYTILDSQNNISDKDPIDGNFYETENQYTAIVYYRQNGELYDRVIGKGNANSTNITN</sequence>
<dbReference type="Pfam" id="PF17116">
    <property type="entry name" value="T9SS_plug_1st"/>
    <property type="match status" value="1"/>
</dbReference>
<dbReference type="Proteomes" id="UP000596329">
    <property type="component" value="Chromosome"/>
</dbReference>
<dbReference type="KEGG" id="fpv:IA03_02055"/>
<protein>
    <submittedName>
        <fullName evidence="2">DUF5103 domain-containing protein</fullName>
    </submittedName>
</protein>
<feature type="domain" description="Type 9 secretion system plug protein N-terminal" evidence="1">
    <location>
        <begin position="32"/>
        <end position="152"/>
    </location>
</feature>
<evidence type="ECO:0000313" key="3">
    <source>
        <dbReference type="Proteomes" id="UP000596329"/>
    </source>
</evidence>
<dbReference type="InterPro" id="IPR031345">
    <property type="entry name" value="T9SS_Plug_N"/>
</dbReference>
<dbReference type="GeneID" id="66551554"/>
<evidence type="ECO:0000313" key="2">
    <source>
        <dbReference type="EMBL" id="QRE04655.1"/>
    </source>
</evidence>
<dbReference type="RefSeq" id="WP_011962586.1">
    <property type="nucleotide sequence ID" value="NZ_CBCRUL010000007.1"/>
</dbReference>
<dbReference type="KEGG" id="fpk:IA06_02035"/>
<proteinExistence type="predicted"/>